<dbReference type="Pfam" id="PF01614">
    <property type="entry name" value="IclR_C"/>
    <property type="match status" value="1"/>
</dbReference>
<gene>
    <name evidence="2" type="ORF">S01H4_12637</name>
</gene>
<protein>
    <recommendedName>
        <fullName evidence="1">IclR-ED domain-containing protein</fullName>
    </recommendedName>
</protein>
<dbReference type="PANTHER" id="PTHR30136">
    <property type="entry name" value="HELIX-TURN-HELIX TRANSCRIPTIONAL REGULATOR, ICLR FAMILY"/>
    <property type="match status" value="1"/>
</dbReference>
<dbReference type="Gene3D" id="3.30.450.40">
    <property type="match status" value="1"/>
</dbReference>
<name>X1A6B1_9ZZZZ</name>
<dbReference type="InterPro" id="IPR029016">
    <property type="entry name" value="GAF-like_dom_sf"/>
</dbReference>
<dbReference type="PANTHER" id="PTHR30136:SF24">
    <property type="entry name" value="HTH-TYPE TRANSCRIPTIONAL REPRESSOR ALLR"/>
    <property type="match status" value="1"/>
</dbReference>
<sequence>DFEYIIRERGLKKFTENTVTDAEKLKEELKEIRANEYAFDDQEVRLGVRRIAAPIFDHSKKIAGVIGIAGPTFRMRQARKEELGRIVKRAAGEVSSKLGWERAEIKT</sequence>
<organism evidence="2">
    <name type="scientific">marine sediment metagenome</name>
    <dbReference type="NCBI Taxonomy" id="412755"/>
    <lineage>
        <taxon>unclassified sequences</taxon>
        <taxon>metagenomes</taxon>
        <taxon>ecological metagenomes</taxon>
    </lineage>
</organism>
<reference evidence="2" key="1">
    <citation type="journal article" date="2014" name="Front. Microbiol.">
        <title>High frequency of phylogenetically diverse reductive dehalogenase-homologous genes in deep subseafloor sedimentary metagenomes.</title>
        <authorList>
            <person name="Kawai M."/>
            <person name="Futagami T."/>
            <person name="Toyoda A."/>
            <person name="Takaki Y."/>
            <person name="Nishi S."/>
            <person name="Hori S."/>
            <person name="Arai W."/>
            <person name="Tsubouchi T."/>
            <person name="Morono Y."/>
            <person name="Uchiyama I."/>
            <person name="Ito T."/>
            <person name="Fujiyama A."/>
            <person name="Inagaki F."/>
            <person name="Takami H."/>
        </authorList>
    </citation>
    <scope>NUCLEOTIDE SEQUENCE</scope>
    <source>
        <strain evidence="2">Expedition CK06-06</strain>
    </source>
</reference>
<dbReference type="InterPro" id="IPR050707">
    <property type="entry name" value="HTH_MetabolicPath_Reg"/>
</dbReference>
<evidence type="ECO:0000259" key="1">
    <source>
        <dbReference type="PROSITE" id="PS51078"/>
    </source>
</evidence>
<evidence type="ECO:0000313" key="2">
    <source>
        <dbReference type="EMBL" id="GAG65702.1"/>
    </source>
</evidence>
<comment type="caution">
    <text evidence="2">The sequence shown here is derived from an EMBL/GenBank/DDBJ whole genome shotgun (WGS) entry which is preliminary data.</text>
</comment>
<dbReference type="InterPro" id="IPR014757">
    <property type="entry name" value="Tscrpt_reg_IclR_C"/>
</dbReference>
<dbReference type="PROSITE" id="PS51078">
    <property type="entry name" value="ICLR_ED"/>
    <property type="match status" value="1"/>
</dbReference>
<dbReference type="GO" id="GO:0003700">
    <property type="term" value="F:DNA-binding transcription factor activity"/>
    <property type="evidence" value="ECO:0007669"/>
    <property type="project" value="TreeGrafter"/>
</dbReference>
<dbReference type="GO" id="GO:0045892">
    <property type="term" value="P:negative regulation of DNA-templated transcription"/>
    <property type="evidence" value="ECO:0007669"/>
    <property type="project" value="TreeGrafter"/>
</dbReference>
<feature type="non-terminal residue" evidence="2">
    <location>
        <position position="1"/>
    </location>
</feature>
<proteinExistence type="predicted"/>
<dbReference type="GO" id="GO:0003677">
    <property type="term" value="F:DNA binding"/>
    <property type="evidence" value="ECO:0007669"/>
    <property type="project" value="TreeGrafter"/>
</dbReference>
<dbReference type="EMBL" id="BART01005421">
    <property type="protein sequence ID" value="GAG65702.1"/>
    <property type="molecule type" value="Genomic_DNA"/>
</dbReference>
<dbReference type="AlphaFoldDB" id="X1A6B1"/>
<feature type="domain" description="IclR-ED" evidence="1">
    <location>
        <begin position="1"/>
        <end position="100"/>
    </location>
</feature>
<dbReference type="SUPFAM" id="SSF55781">
    <property type="entry name" value="GAF domain-like"/>
    <property type="match status" value="1"/>
</dbReference>
<accession>X1A6B1</accession>